<dbReference type="RefSeq" id="WP_236864923.1">
    <property type="nucleotide sequence ID" value="NZ_AP025225.1"/>
</dbReference>
<evidence type="ECO:0000313" key="11">
    <source>
        <dbReference type="Proteomes" id="UP001320209"/>
    </source>
</evidence>
<evidence type="ECO:0000256" key="8">
    <source>
        <dbReference type="SAM" id="MobiDB-lite"/>
    </source>
</evidence>
<dbReference type="Pfam" id="PF03572">
    <property type="entry name" value="Peptidase_S41"/>
    <property type="match status" value="1"/>
</dbReference>
<dbReference type="PANTHER" id="PTHR43253">
    <property type="entry name" value="TRICORN PROTEASE HOMOLOG 2-RELATED"/>
    <property type="match status" value="1"/>
</dbReference>
<dbReference type="InterPro" id="IPR036034">
    <property type="entry name" value="PDZ_sf"/>
</dbReference>
<dbReference type="Gene3D" id="2.30.42.10">
    <property type="match status" value="1"/>
</dbReference>
<evidence type="ECO:0000313" key="10">
    <source>
        <dbReference type="EMBL" id="BDB96509.1"/>
    </source>
</evidence>
<dbReference type="InterPro" id="IPR012393">
    <property type="entry name" value="Tricorn_protease"/>
</dbReference>
<dbReference type="SUPFAM" id="SSF69304">
    <property type="entry name" value="Tricorn protease N-terminal domain"/>
    <property type="match status" value="1"/>
</dbReference>
<dbReference type="Gene3D" id="3.90.226.10">
    <property type="entry name" value="2-enoyl-CoA Hydratase, Chain A, domain 1"/>
    <property type="match status" value="1"/>
</dbReference>
<dbReference type="InterPro" id="IPR015943">
    <property type="entry name" value="WD40/YVTN_repeat-like_dom_sf"/>
</dbReference>
<sequence length="1079" mass="120305">MNLGYFQHPALGERELFFVCQDSVWKVSKGGGRAQMLTHPMRGVSFIAVSPNNQIVAFCSCGEVFIMSADGGVPIQLTRTFGSSKLIGFFGDRRLVIASYHKSAFSVPTMFFIDIESGRASQLNYGPCEFISFKGAVCDDGVDCNLPAVIQRGGYNFISWKRYKGGMAADLWIDRDGAGKFDKLIKEKNNLFRPMWIKDRVYFLSDIDGTGNIYSCDEKGSDIKMHTKHSDFYARQSSYRGGEIAYSCGGEVWLFDSTTGENRLLAIDVSMSGSEDAVEFADPARGVTSVGLSHSGAVMSVATRGRLFSMTPHKGPVQQIGDADGVRYRISVWIDKSIISVKDIGTEDVIEIFENGAQSENSKQFYGHQFDMDFGKIISIKPFPKGKKVVMENHKHEIIFLDLENVIGRIIDRSPCGKSAGIDVSPDGMWIAYSKVLKQSRRSEINVYDIGRDEVKTLVPALFFNFSPAFDRSSSRMYFLSARPFGDVEFKSASFDEEDLFGVRPMVALLKKGDVSPFLSPLMGLDGDKERDAEKGDNSEGAIDDKRDESAEKNSRKGDAIEIDFFGVSDRIETFPVPARDYESIVSIDGGRVLYSTSNSSVLKDLGCGDGSGSAGELFVYDFASLKEEEVLSDVSFFGLSGDLKWTIYKNGSDRFRIVPTGSKPDDSDTSFRDGGKVDIGRIKLRVCPSKERRFMFDEAWRLQKLLFWREDMGGVDWDSVRSKYCSCVDKVGCTSELFSVIEDMHGELGTSHAYVLGQKNENSEIGSLGADIEYDEAIDAYRVHKIYATDSWIPEKASPLRRSGVDVKEGDVIWSIYGRRLSKNVSPEFVLERNARNPVDMVISEGDGSNKRNVVVFPSACDDYLRYRDWVENNRKYVGEKTCGKVGYIHIPDMSGFGYGEFLRAYIAEYDKDGLIIDVRFNGGGNASSKIFNYLNRKRIGADKSRLEGIMHYQHEAPKGAMVCLANGYTGSDGDLFSYGFKRFGLGPLIGTRTWGGVVGICPRYDLLNGVFTSQPEYSFWVDGLEWGIENHGVEPDIEIEISPNDYRDGTDPQLDRGIEEVLGLIPKYKNYEHILKS</sequence>
<proteinExistence type="inferred from homology"/>
<evidence type="ECO:0000259" key="9">
    <source>
        <dbReference type="SMART" id="SM00245"/>
    </source>
</evidence>
<dbReference type="PIRSF" id="PIRSF036421">
    <property type="entry name" value="Tricorn_protease"/>
    <property type="match status" value="1"/>
</dbReference>
<feature type="domain" description="Tail specific protease" evidence="9">
    <location>
        <begin position="850"/>
        <end position="1042"/>
    </location>
</feature>
<dbReference type="InterPro" id="IPR005151">
    <property type="entry name" value="Tail-specific_protease"/>
</dbReference>
<dbReference type="Pfam" id="PF14684">
    <property type="entry name" value="Tricorn_C1"/>
    <property type="match status" value="1"/>
</dbReference>
<dbReference type="SUPFAM" id="SSF50156">
    <property type="entry name" value="PDZ domain-like"/>
    <property type="match status" value="1"/>
</dbReference>
<dbReference type="EC" id="3.4.21.-" evidence="7"/>
<dbReference type="Pfam" id="PF26549">
    <property type="entry name" value="Tricorn_N"/>
    <property type="match status" value="1"/>
</dbReference>
<organism evidence="10 11">
    <name type="scientific">Candidatus Hydrogenosomobacter endosymbioticus</name>
    <dbReference type="NCBI Taxonomy" id="2558174"/>
    <lineage>
        <taxon>Bacteria</taxon>
        <taxon>Pseudomonadati</taxon>
        <taxon>Pseudomonadota</taxon>
        <taxon>Alphaproteobacteria</taxon>
        <taxon>Holosporales</taxon>
        <taxon>Holosporaceae</taxon>
        <taxon>Candidatus Hydrogenosomobacter</taxon>
    </lineage>
</organism>
<name>A0ABM7V9N7_9PROT</name>
<keyword evidence="6 7" id="KW-0720">Serine protease</keyword>
<evidence type="ECO:0000256" key="3">
    <source>
        <dbReference type="ARBA" id="ARBA00022490"/>
    </source>
</evidence>
<comment type="function">
    <text evidence="7">Degrades oligopeptides.</text>
</comment>
<dbReference type="Proteomes" id="UP001320209">
    <property type="component" value="Chromosome"/>
</dbReference>
<reference evidence="10" key="1">
    <citation type="submission" date="2021-10" db="EMBL/GenBank/DDBJ databases">
        <title>Genome Sequence of The Candidatus Hydrogeosomobacter endosymbioticus, an Intracellular Bacterial Symbiont of the Anaerobic Ciliate GW7.</title>
        <authorList>
            <person name="Shiohama Y."/>
            <person name="Shinzato N."/>
        </authorList>
    </citation>
    <scope>NUCLEOTIDE SEQUENCE [LARGE SCALE GENOMIC DNA]</scope>
    <source>
        <strain evidence="10">200920</strain>
    </source>
</reference>
<dbReference type="Pfam" id="PF26550">
    <property type="entry name" value="Tricorn_2nd"/>
    <property type="match status" value="1"/>
</dbReference>
<dbReference type="Gene3D" id="2.130.10.10">
    <property type="entry name" value="YVTN repeat-like/Quinoprotein amine dehydrogenase"/>
    <property type="match status" value="1"/>
</dbReference>
<gene>
    <name evidence="10" type="primary">tri1</name>
    <name evidence="10" type="ORF">HYD_6420</name>
</gene>
<dbReference type="SMART" id="SM00245">
    <property type="entry name" value="TSPc"/>
    <property type="match status" value="1"/>
</dbReference>
<evidence type="ECO:0000256" key="7">
    <source>
        <dbReference type="PIRNR" id="PIRNR036421"/>
    </source>
</evidence>
<evidence type="ECO:0000256" key="2">
    <source>
        <dbReference type="ARBA" id="ARBA00008524"/>
    </source>
</evidence>
<dbReference type="Pfam" id="PF14685">
    <property type="entry name" value="PDZ_Tricorn"/>
    <property type="match status" value="1"/>
</dbReference>
<dbReference type="EMBL" id="AP025225">
    <property type="protein sequence ID" value="BDB96509.1"/>
    <property type="molecule type" value="Genomic_DNA"/>
</dbReference>
<dbReference type="PANTHER" id="PTHR43253:SF1">
    <property type="entry name" value="TRICORN PROTEASE HOMOLOG 2-RELATED"/>
    <property type="match status" value="1"/>
</dbReference>
<dbReference type="CDD" id="cd07562">
    <property type="entry name" value="Peptidase_S41_TRI"/>
    <property type="match status" value="1"/>
</dbReference>
<comment type="similarity">
    <text evidence="2 7">Belongs to the peptidase S41B family.</text>
</comment>
<evidence type="ECO:0000256" key="4">
    <source>
        <dbReference type="ARBA" id="ARBA00022670"/>
    </source>
</evidence>
<keyword evidence="11" id="KW-1185">Reference proteome</keyword>
<dbReference type="InterPro" id="IPR029414">
    <property type="entry name" value="Tricorn_PDZ"/>
</dbReference>
<dbReference type="SUPFAM" id="SSF82171">
    <property type="entry name" value="DPP6 N-terminal domain-like"/>
    <property type="match status" value="1"/>
</dbReference>
<keyword evidence="3 7" id="KW-0963">Cytoplasm</keyword>
<dbReference type="SUPFAM" id="SSF52096">
    <property type="entry name" value="ClpP/crotonase"/>
    <property type="match status" value="1"/>
</dbReference>
<comment type="subcellular location">
    <subcellularLocation>
        <location evidence="1 7">Cytoplasm</location>
    </subcellularLocation>
</comment>
<keyword evidence="5 7" id="KW-0378">Hydrolase</keyword>
<protein>
    <recommendedName>
        <fullName evidence="7">Tricorn protease homolog</fullName>
        <ecNumber evidence="7">3.4.21.-</ecNumber>
    </recommendedName>
</protein>
<dbReference type="GO" id="GO:0006508">
    <property type="term" value="P:proteolysis"/>
    <property type="evidence" value="ECO:0007669"/>
    <property type="project" value="UniProtKB-KW"/>
</dbReference>
<keyword evidence="4 7" id="KW-0645">Protease</keyword>
<evidence type="ECO:0000256" key="5">
    <source>
        <dbReference type="ARBA" id="ARBA00022801"/>
    </source>
</evidence>
<evidence type="ECO:0000256" key="6">
    <source>
        <dbReference type="ARBA" id="ARBA00022825"/>
    </source>
</evidence>
<dbReference type="InterPro" id="IPR029045">
    <property type="entry name" value="ClpP/crotonase-like_dom_sf"/>
</dbReference>
<feature type="region of interest" description="Disordered" evidence="8">
    <location>
        <begin position="526"/>
        <end position="555"/>
    </location>
</feature>
<evidence type="ECO:0000256" key="1">
    <source>
        <dbReference type="ARBA" id="ARBA00004496"/>
    </source>
</evidence>
<dbReference type="Gene3D" id="3.30.750.44">
    <property type="match status" value="1"/>
</dbReference>
<dbReference type="Gene3D" id="2.120.10.60">
    <property type="entry name" value="Tricorn protease N-terminal domain"/>
    <property type="match status" value="1"/>
</dbReference>
<dbReference type="GO" id="GO:0008233">
    <property type="term" value="F:peptidase activity"/>
    <property type="evidence" value="ECO:0007669"/>
    <property type="project" value="UniProtKB-KW"/>
</dbReference>
<accession>A0ABM7V9N7</accession>
<dbReference type="InterPro" id="IPR028204">
    <property type="entry name" value="Tricorn_C1"/>
</dbReference>